<dbReference type="GO" id="GO:0016020">
    <property type="term" value="C:membrane"/>
    <property type="evidence" value="ECO:0007669"/>
    <property type="project" value="TreeGrafter"/>
</dbReference>
<evidence type="ECO:0000259" key="2">
    <source>
        <dbReference type="Pfam" id="PF00487"/>
    </source>
</evidence>
<accession>A0AA49Q624</accession>
<reference evidence="3" key="1">
    <citation type="submission" date="2023-07" db="EMBL/GenBank/DDBJ databases">
        <authorList>
            <person name="Haufschild T."/>
            <person name="Kallscheuer N."/>
            <person name="Hammer J."/>
            <person name="Kohn T."/>
            <person name="Kabuu M."/>
            <person name="Jogler M."/>
            <person name="Wohfarth N."/>
            <person name="Heuer A."/>
            <person name="Rohde M."/>
            <person name="van Teeseling M.C.F."/>
            <person name="Jogler C."/>
        </authorList>
    </citation>
    <scope>NUCLEOTIDE SEQUENCE</scope>
    <source>
        <strain evidence="3">Strain 138</strain>
        <strain evidence="4">Strain 318</strain>
    </source>
</reference>
<feature type="transmembrane region" description="Helical" evidence="1">
    <location>
        <begin position="29"/>
        <end position="49"/>
    </location>
</feature>
<feature type="transmembrane region" description="Helical" evidence="1">
    <location>
        <begin position="55"/>
        <end position="73"/>
    </location>
</feature>
<keyword evidence="5" id="KW-1185">Reference proteome</keyword>
<feature type="transmembrane region" description="Helical" evidence="1">
    <location>
        <begin position="186"/>
        <end position="205"/>
    </location>
</feature>
<gene>
    <name evidence="3" type="ORF">Strain138_002881</name>
    <name evidence="4" type="ORF">Strain318_002879</name>
</gene>
<dbReference type="EMBL" id="CP130612">
    <property type="protein sequence ID" value="WKW13557.1"/>
    <property type="molecule type" value="Genomic_DNA"/>
</dbReference>
<feature type="transmembrane region" description="Helical" evidence="1">
    <location>
        <begin position="212"/>
        <end position="231"/>
    </location>
</feature>
<dbReference type="GO" id="GO:0016717">
    <property type="term" value="F:oxidoreductase activity, acting on paired donors, with oxidation of a pair of donors resulting in the reduction of molecular oxygen to two molecules of water"/>
    <property type="evidence" value="ECO:0007669"/>
    <property type="project" value="TreeGrafter"/>
</dbReference>
<dbReference type="PANTHER" id="PTHR19353">
    <property type="entry name" value="FATTY ACID DESATURASE 2"/>
    <property type="match status" value="1"/>
</dbReference>
<dbReference type="CDD" id="cd03507">
    <property type="entry name" value="Delta12-FADS-like"/>
    <property type="match status" value="1"/>
</dbReference>
<dbReference type="InterPro" id="IPR012171">
    <property type="entry name" value="Fatty_acid_desaturase"/>
</dbReference>
<protein>
    <submittedName>
        <fullName evidence="3">Fatty acid desaturase</fullName>
    </submittedName>
</protein>
<keyword evidence="1" id="KW-0812">Transmembrane</keyword>
<dbReference type="GO" id="GO:0006629">
    <property type="term" value="P:lipid metabolic process"/>
    <property type="evidence" value="ECO:0007669"/>
    <property type="project" value="InterPro"/>
</dbReference>
<evidence type="ECO:0000256" key="1">
    <source>
        <dbReference type="SAM" id="Phobius"/>
    </source>
</evidence>
<name>A0AA49Q624_9BACT</name>
<feature type="domain" description="Fatty acid desaturase" evidence="2">
    <location>
        <begin position="54"/>
        <end position="296"/>
    </location>
</feature>
<dbReference type="Pfam" id="PF00487">
    <property type="entry name" value="FA_desaturase"/>
    <property type="match status" value="1"/>
</dbReference>
<evidence type="ECO:0000313" key="4">
    <source>
        <dbReference type="EMBL" id="WKW16463.1"/>
    </source>
</evidence>
<feature type="transmembrane region" description="Helical" evidence="1">
    <location>
        <begin position="156"/>
        <end position="174"/>
    </location>
</feature>
<proteinExistence type="predicted"/>
<organism evidence="3">
    <name type="scientific">Pseudogemmatithrix spongiicola</name>
    <dbReference type="NCBI Taxonomy" id="3062599"/>
    <lineage>
        <taxon>Bacteria</taxon>
        <taxon>Pseudomonadati</taxon>
        <taxon>Gemmatimonadota</taxon>
        <taxon>Gemmatimonadia</taxon>
        <taxon>Gemmatimonadales</taxon>
        <taxon>Gemmatimonadaceae</taxon>
        <taxon>Pseudogemmatithrix</taxon>
    </lineage>
</organism>
<dbReference type="EMBL" id="CP130613">
    <property type="protein sequence ID" value="WKW16463.1"/>
    <property type="molecule type" value="Genomic_DNA"/>
</dbReference>
<sequence>MKNANPVVKESNWRETVSRYAGPDVRLSLWQLFSTLFMLGSAVVIAYWLMDYALWASLLMILPIAGLQTRTFIIMHDCAHGSFFPSQKWNDAVGFITGVLTFTPYQQWRREHAIHHASSGDLDHRGYGDVTTLTVAEYRALSTWGKLKYRLYRNPLVLFGLGPLHLILFQRFHFMMTGEGSAKQVWNVWFTNIALVAIAIIGYMVFDWRSVWLLYVPAFYVAGAVGIWLFYVQHQFEEAYWERNQTWDYATAAITGSSYLKLPAVLNWFTGNIGLHHVHHLGPKIPNYKLKKAHEENPVFQEAPVITLKTAWRSLRLALWDEERGRLIGFRELRTQ</sequence>
<accession>A0AA49K328</accession>
<dbReference type="Proteomes" id="UP001229955">
    <property type="component" value="Chromosome"/>
</dbReference>
<dbReference type="PANTHER" id="PTHR19353:SF73">
    <property type="entry name" value="FATTY ACID DESATURASE"/>
    <property type="match status" value="1"/>
</dbReference>
<evidence type="ECO:0000313" key="5">
    <source>
        <dbReference type="Proteomes" id="UP001229955"/>
    </source>
</evidence>
<dbReference type="InterPro" id="IPR005804">
    <property type="entry name" value="FA_desaturase_dom"/>
</dbReference>
<keyword evidence="1" id="KW-1133">Transmembrane helix</keyword>
<dbReference type="AlphaFoldDB" id="A0AA49Q624"/>
<evidence type="ECO:0000313" key="3">
    <source>
        <dbReference type="EMBL" id="WKW13557.1"/>
    </source>
</evidence>
<keyword evidence="1" id="KW-0472">Membrane</keyword>
<dbReference type="KEGG" id="pspc:Strain318_002879"/>
<dbReference type="RefSeq" id="WP_367886395.1">
    <property type="nucleotide sequence ID" value="NZ_CP130612.1"/>
</dbReference>